<dbReference type="EMBL" id="CACRTN010000014">
    <property type="protein sequence ID" value="VYU03026.1"/>
    <property type="molecule type" value="Genomic_DNA"/>
</dbReference>
<evidence type="ECO:0000313" key="1">
    <source>
        <dbReference type="EMBL" id="VYU03026.1"/>
    </source>
</evidence>
<name>A0A6N3BDT9_9ACTN</name>
<organism evidence="1">
    <name type="scientific">Collinsella intestinalis</name>
    <dbReference type="NCBI Taxonomy" id="147207"/>
    <lineage>
        <taxon>Bacteria</taxon>
        <taxon>Bacillati</taxon>
        <taxon>Actinomycetota</taxon>
        <taxon>Coriobacteriia</taxon>
        <taxon>Coriobacteriales</taxon>
        <taxon>Coriobacteriaceae</taxon>
        <taxon>Collinsella</taxon>
    </lineage>
</organism>
<reference evidence="1" key="1">
    <citation type="submission" date="2019-11" db="EMBL/GenBank/DDBJ databases">
        <authorList>
            <person name="Feng L."/>
        </authorList>
    </citation>
    <scope>NUCLEOTIDE SEQUENCE</scope>
    <source>
        <strain evidence="1">CintestinalisLFYP54</strain>
    </source>
</reference>
<gene>
    <name evidence="1" type="ORF">CILFYP54_00573</name>
</gene>
<dbReference type="AlphaFoldDB" id="A0A6N3BDT9"/>
<protein>
    <submittedName>
        <fullName evidence="1">Uncharacterized protein</fullName>
    </submittedName>
</protein>
<sequence>MSKKKEVVHSLIRESRLDECANCSKMDDHSGQKLLTKHSKVDVGREQVLHLHDPVAQPGNLIGMLDLERDKSNGRNLIRQPGRCATLYARLLLSYFRPF</sequence>
<proteinExistence type="predicted"/>
<accession>A0A6N3BDT9</accession>